<evidence type="ECO:0000313" key="2">
    <source>
        <dbReference type="EMBL" id="MPN50798.1"/>
    </source>
</evidence>
<dbReference type="AlphaFoldDB" id="A0A645IHM2"/>
<evidence type="ECO:0000259" key="1">
    <source>
        <dbReference type="PROSITE" id="PS50878"/>
    </source>
</evidence>
<dbReference type="PROSITE" id="PS50878">
    <property type="entry name" value="RT_POL"/>
    <property type="match status" value="1"/>
</dbReference>
<protein>
    <recommendedName>
        <fullName evidence="1">Reverse transcriptase domain-containing protein</fullName>
    </recommendedName>
</protein>
<feature type="domain" description="Reverse transcriptase" evidence="1">
    <location>
        <begin position="1"/>
        <end position="142"/>
    </location>
</feature>
<dbReference type="InterPro" id="IPR000477">
    <property type="entry name" value="RT_dom"/>
</dbReference>
<proteinExistence type="predicted"/>
<sequence length="163" mass="18454">MGYKKLLAFELANLCTTIDIPKKYLKYLPKRILPQNSPPYAINHDMLGVLAQGAPTSPMLSNLIAKKLDDDLYCWAQKNGFVYTRYADDLIFSTTLLPSSKSISALRNEIVYLIKKNNFIENKKKFHVAGPGSRKRVLGLLVDGNSPRISKKCFVKLNSIYIR</sequence>
<reference evidence="2" key="1">
    <citation type="submission" date="2019-08" db="EMBL/GenBank/DDBJ databases">
        <authorList>
            <person name="Kucharzyk K."/>
            <person name="Murdoch R.W."/>
            <person name="Higgins S."/>
            <person name="Loffler F."/>
        </authorList>
    </citation>
    <scope>NUCLEOTIDE SEQUENCE</scope>
</reference>
<gene>
    <name evidence="2" type="ORF">SDC9_198437</name>
</gene>
<accession>A0A645IHM2</accession>
<organism evidence="2">
    <name type="scientific">bioreactor metagenome</name>
    <dbReference type="NCBI Taxonomy" id="1076179"/>
    <lineage>
        <taxon>unclassified sequences</taxon>
        <taxon>metagenomes</taxon>
        <taxon>ecological metagenomes</taxon>
    </lineage>
</organism>
<name>A0A645IHM2_9ZZZZ</name>
<comment type="caution">
    <text evidence="2">The sequence shown here is derived from an EMBL/GenBank/DDBJ whole genome shotgun (WGS) entry which is preliminary data.</text>
</comment>
<dbReference type="EMBL" id="VSSQ01115284">
    <property type="protein sequence ID" value="MPN50798.1"/>
    <property type="molecule type" value="Genomic_DNA"/>
</dbReference>